<name>A0AAV2S1H2_MEGNR</name>
<protein>
    <submittedName>
        <fullName evidence="1">Uncharacterized protein</fullName>
    </submittedName>
</protein>
<accession>A0AAV2S1H2</accession>
<organism evidence="1 2">
    <name type="scientific">Meganyctiphanes norvegica</name>
    <name type="common">Northern krill</name>
    <name type="synonym">Thysanopoda norvegica</name>
    <dbReference type="NCBI Taxonomy" id="48144"/>
    <lineage>
        <taxon>Eukaryota</taxon>
        <taxon>Metazoa</taxon>
        <taxon>Ecdysozoa</taxon>
        <taxon>Arthropoda</taxon>
        <taxon>Crustacea</taxon>
        <taxon>Multicrustacea</taxon>
        <taxon>Malacostraca</taxon>
        <taxon>Eumalacostraca</taxon>
        <taxon>Eucarida</taxon>
        <taxon>Euphausiacea</taxon>
        <taxon>Euphausiidae</taxon>
        <taxon>Meganyctiphanes</taxon>
    </lineage>
</organism>
<evidence type="ECO:0000313" key="2">
    <source>
        <dbReference type="Proteomes" id="UP001497623"/>
    </source>
</evidence>
<proteinExistence type="predicted"/>
<gene>
    <name evidence="1" type="ORF">MNOR_LOCUS30614</name>
</gene>
<reference evidence="1 2" key="1">
    <citation type="submission" date="2024-05" db="EMBL/GenBank/DDBJ databases">
        <authorList>
            <person name="Wallberg A."/>
        </authorList>
    </citation>
    <scope>NUCLEOTIDE SEQUENCE [LARGE SCALE GENOMIC DNA]</scope>
</reference>
<keyword evidence="2" id="KW-1185">Reference proteome</keyword>
<evidence type="ECO:0000313" key="1">
    <source>
        <dbReference type="EMBL" id="CAL4150768.1"/>
    </source>
</evidence>
<sequence length="245" mass="28398">MQSSLRKEQYGAVQFLARLGRTPSEAHKLLTTAYQEDALRKAATRTCHKRFKMLGKEVYDSPMRRKLRTKCRRLSRPMSPDNKSKVCITDIKNLEELKNDTPGGINNMEEFESNISGDSRICDEDLEYKSLVCNKECTEDNNTDVLVENLRDDQRLCEEDNIQCTQNFTFNDKSNYISNVVNLEKDDNDDNICTTDINNLEEFGKSISGYISNIEKSGKDTLKNNTNFEDFEKYILGVRRKWKIK</sequence>
<dbReference type="AlphaFoldDB" id="A0AAV2S1H2"/>
<dbReference type="EMBL" id="CAXKWB010037865">
    <property type="protein sequence ID" value="CAL4150768.1"/>
    <property type="molecule type" value="Genomic_DNA"/>
</dbReference>
<comment type="caution">
    <text evidence="1">The sequence shown here is derived from an EMBL/GenBank/DDBJ whole genome shotgun (WGS) entry which is preliminary data.</text>
</comment>
<dbReference type="Gene3D" id="1.10.10.1450">
    <property type="match status" value="1"/>
</dbReference>
<dbReference type="Proteomes" id="UP001497623">
    <property type="component" value="Unassembled WGS sequence"/>
</dbReference>